<organism evidence="2 3">
    <name type="scientific">Methylomonas subterranea</name>
    <dbReference type="NCBI Taxonomy" id="2952225"/>
    <lineage>
        <taxon>Bacteria</taxon>
        <taxon>Pseudomonadati</taxon>
        <taxon>Pseudomonadota</taxon>
        <taxon>Gammaproteobacteria</taxon>
        <taxon>Methylococcales</taxon>
        <taxon>Methylococcaceae</taxon>
        <taxon>Methylomonas</taxon>
    </lineage>
</organism>
<dbReference type="RefSeq" id="WP_256602605.1">
    <property type="nucleotide sequence ID" value="NZ_JANIBJ010000020.1"/>
</dbReference>
<sequence length="110" mass="12223">MSIEVKQLKKAVANLVVAGEMTIYTALEQKTVFSKCLDHNKELQIDLSAVSEIDSAGLQLLLLLKREANQRHIKLSLINHSQAVVEVFELLNLGNHFGDPIVLSANWKST</sequence>
<evidence type="ECO:0000313" key="3">
    <source>
        <dbReference type="Proteomes" id="UP001524499"/>
    </source>
</evidence>
<dbReference type="PANTHER" id="PTHR35849">
    <property type="entry name" value="BLR2341 PROTEIN"/>
    <property type="match status" value="1"/>
</dbReference>
<protein>
    <submittedName>
        <fullName evidence="2">STAS domain-containing protein</fullName>
    </submittedName>
</protein>
<dbReference type="InterPro" id="IPR052746">
    <property type="entry name" value="MlaB_ABC_Transporter"/>
</dbReference>
<dbReference type="Proteomes" id="UP001524499">
    <property type="component" value="Unassembled WGS sequence"/>
</dbReference>
<proteinExistence type="predicted"/>
<dbReference type="PANTHER" id="PTHR35849:SF2">
    <property type="entry name" value="BLR2341 PROTEIN"/>
    <property type="match status" value="1"/>
</dbReference>
<reference evidence="2 3" key="1">
    <citation type="submission" date="2022-07" db="EMBL/GenBank/DDBJ databases">
        <title>Methylomonas rivi sp. nov., Methylomonas rosea sp. nov., Methylomonas aureus sp. nov. and Methylomonas subterranea sp. nov., four novel methanotrophs isolated from a freshwater creek and the deep terrestrial subsurface.</title>
        <authorList>
            <person name="Abin C."/>
            <person name="Sankaranarayanan K."/>
            <person name="Garner C."/>
            <person name="Sindelar R."/>
            <person name="Kotary K."/>
            <person name="Garner R."/>
            <person name="Barclay S."/>
            <person name="Lawson P."/>
            <person name="Krumholz L."/>
        </authorList>
    </citation>
    <scope>NUCLEOTIDE SEQUENCE [LARGE SCALE GENOMIC DNA]</scope>
    <source>
        <strain evidence="2 3">SURF-2</strain>
    </source>
</reference>
<comment type="caution">
    <text evidence="2">The sequence shown here is derived from an EMBL/GenBank/DDBJ whole genome shotgun (WGS) entry which is preliminary data.</text>
</comment>
<keyword evidence="3" id="KW-1185">Reference proteome</keyword>
<name>A0ABT1TH74_9GAMM</name>
<gene>
    <name evidence="2" type="ORF">NP590_11855</name>
</gene>
<dbReference type="PROSITE" id="PS50801">
    <property type="entry name" value="STAS"/>
    <property type="match status" value="1"/>
</dbReference>
<dbReference type="InterPro" id="IPR036513">
    <property type="entry name" value="STAS_dom_sf"/>
</dbReference>
<evidence type="ECO:0000259" key="1">
    <source>
        <dbReference type="PROSITE" id="PS50801"/>
    </source>
</evidence>
<feature type="domain" description="STAS" evidence="1">
    <location>
        <begin position="15"/>
        <end position="110"/>
    </location>
</feature>
<evidence type="ECO:0000313" key="2">
    <source>
        <dbReference type="EMBL" id="MCQ8104803.1"/>
    </source>
</evidence>
<dbReference type="CDD" id="cd07043">
    <property type="entry name" value="STAS_anti-anti-sigma_factors"/>
    <property type="match status" value="1"/>
</dbReference>
<dbReference type="Gene3D" id="3.30.750.24">
    <property type="entry name" value="STAS domain"/>
    <property type="match status" value="1"/>
</dbReference>
<dbReference type="EMBL" id="JANIBJ010000020">
    <property type="protein sequence ID" value="MCQ8104803.1"/>
    <property type="molecule type" value="Genomic_DNA"/>
</dbReference>
<dbReference type="Pfam" id="PF13466">
    <property type="entry name" value="STAS_2"/>
    <property type="match status" value="1"/>
</dbReference>
<dbReference type="SUPFAM" id="SSF52091">
    <property type="entry name" value="SpoIIaa-like"/>
    <property type="match status" value="1"/>
</dbReference>
<accession>A0ABT1TH74</accession>
<dbReference type="InterPro" id="IPR058548">
    <property type="entry name" value="MlaB-like_STAS"/>
</dbReference>
<dbReference type="InterPro" id="IPR002645">
    <property type="entry name" value="STAS_dom"/>
</dbReference>